<comment type="similarity">
    <text evidence="1">Belongs to the ATG14 family.</text>
</comment>
<reference evidence="7" key="1">
    <citation type="journal article" date="2010" name="Genome Res.">
        <title>Population genomic sequencing of Coccidioides fungi reveals recent hybridization and transposon control.</title>
        <authorList>
            <person name="Neafsey D.E."/>
            <person name="Barker B.M."/>
            <person name="Sharpton T.J."/>
            <person name="Stajich J.E."/>
            <person name="Park D.J."/>
            <person name="Whiston E."/>
            <person name="Hung C.-Y."/>
            <person name="McMahan C."/>
            <person name="White J."/>
            <person name="Sykes S."/>
            <person name="Heiman D."/>
            <person name="Young S."/>
            <person name="Zeng Q."/>
            <person name="Abouelleil A."/>
            <person name="Aftuck L."/>
            <person name="Bessette D."/>
            <person name="Brown A."/>
            <person name="FitzGerald M."/>
            <person name="Lui A."/>
            <person name="Macdonald J.P."/>
            <person name="Priest M."/>
            <person name="Orbach M.J."/>
            <person name="Galgiani J.N."/>
            <person name="Kirkland T.N."/>
            <person name="Cole G.T."/>
            <person name="Birren B.W."/>
            <person name="Henn M.R."/>
            <person name="Taylor J.W."/>
            <person name="Rounsley S.D."/>
        </authorList>
    </citation>
    <scope>NUCLEOTIDE SEQUENCE [LARGE SCALE GENOMIC DNA]</scope>
    <source>
        <strain evidence="7">RMSCC 3703</strain>
    </source>
</reference>
<keyword evidence="3 4" id="KW-0175">Coiled coil</keyword>
<feature type="region of interest" description="Disordered" evidence="5">
    <location>
        <begin position="262"/>
        <end position="291"/>
    </location>
</feature>
<evidence type="ECO:0000256" key="5">
    <source>
        <dbReference type="SAM" id="MobiDB-lite"/>
    </source>
</evidence>
<dbReference type="OrthoDB" id="16772at2759"/>
<feature type="region of interest" description="Disordered" evidence="5">
    <location>
        <begin position="358"/>
        <end position="377"/>
    </location>
</feature>
<dbReference type="Proteomes" id="UP000054559">
    <property type="component" value="Unassembled WGS sequence"/>
</dbReference>
<dbReference type="GO" id="GO:0032991">
    <property type="term" value="C:protein-containing complex"/>
    <property type="evidence" value="ECO:0007669"/>
    <property type="project" value="UniProtKB-ARBA"/>
</dbReference>
<dbReference type="GO" id="GO:0005768">
    <property type="term" value="C:endosome"/>
    <property type="evidence" value="ECO:0007669"/>
    <property type="project" value="TreeGrafter"/>
</dbReference>
<sequence length="648" mass="72163">MEDRLDYQVGQHRWGATWGATGFEVCHRPPDSSLPFYCPNCARNRLYPLRFDLAKTLLEKEAAGQKIEKAVKNAAGFEGIAPEGSGQSKSTLDEPSKIAIETMRTLKTQSEIRTEAIQVQIAKLRREIEEGKQEIAKRRAALAKRRSDAEAVNYQLSQRRAAILNNVQKEIKKTENAWNTLHSKRTSLESRRFDQEPDASPAQITTSLSHIAHLLVLVSHYLALRLPAEVILPHRGYPLPTVFPPGSSYIAKDIPFPGLSPSNSFGPTASKAPDPRPLPRPRPLFLDRSLPKLSKEDPGGYALFVEGVALLAWNISWVCRSQGLHIGQDSWEDVCEMGRNLWQLLVAPPALTKALAGRDLQAKPPSNKDAPTRGGALHRTRSLPLLGHYSHGTAHSFLGSAEGLEFMKTWKLPSPLKVADKLKSTLLSEMATTEWELLEEDEWDEGGTPQPETEQNDGHVLVATRQARDNDPGNEDTRSILTARTVVDEEYNERARGERGQATASSARPKGTKGWTKCDASIASLLAEKSANRHQDVESERGNKSSSAGGVWVSVLMAQPGSTEESSRPSRKKCISLYLMHIDNSMVSMIDYVRTEIYISDVTPTSNLQISLWLAYSELLLRDLAEDRFDERWKGEENDRTEIRGTRN</sequence>
<evidence type="ECO:0000256" key="3">
    <source>
        <dbReference type="ARBA" id="ARBA00023054"/>
    </source>
</evidence>
<evidence type="ECO:0000256" key="1">
    <source>
        <dbReference type="ARBA" id="ARBA00009574"/>
    </source>
</evidence>
<name>A0A0J8QRA0_COCIT</name>
<protein>
    <recommendedName>
        <fullName evidence="2">Autophagy-related protein 14</fullName>
    </recommendedName>
</protein>
<dbReference type="GO" id="GO:0035493">
    <property type="term" value="P:SNARE complex assembly"/>
    <property type="evidence" value="ECO:0007669"/>
    <property type="project" value="TreeGrafter"/>
</dbReference>
<dbReference type="EMBL" id="DS268137">
    <property type="protein sequence ID" value="KMU75041.1"/>
    <property type="molecule type" value="Genomic_DNA"/>
</dbReference>
<proteinExistence type="inferred from homology"/>
<dbReference type="AlphaFoldDB" id="A0A0J8QRA0"/>
<evidence type="ECO:0000313" key="7">
    <source>
        <dbReference type="Proteomes" id="UP000054559"/>
    </source>
</evidence>
<feature type="region of interest" description="Disordered" evidence="5">
    <location>
        <begin position="491"/>
        <end position="515"/>
    </location>
</feature>
<dbReference type="GO" id="GO:0000323">
    <property type="term" value="C:lytic vacuole"/>
    <property type="evidence" value="ECO:0007669"/>
    <property type="project" value="TreeGrafter"/>
</dbReference>
<evidence type="ECO:0000256" key="4">
    <source>
        <dbReference type="SAM" id="Coils"/>
    </source>
</evidence>
<organism evidence="6 7">
    <name type="scientific">Coccidioides immitis RMSCC 3703</name>
    <dbReference type="NCBI Taxonomy" id="454286"/>
    <lineage>
        <taxon>Eukaryota</taxon>
        <taxon>Fungi</taxon>
        <taxon>Dikarya</taxon>
        <taxon>Ascomycota</taxon>
        <taxon>Pezizomycotina</taxon>
        <taxon>Eurotiomycetes</taxon>
        <taxon>Eurotiomycetidae</taxon>
        <taxon>Onygenales</taxon>
        <taxon>Onygenaceae</taxon>
        <taxon>Coccidioides</taxon>
    </lineage>
</organism>
<evidence type="ECO:0000313" key="6">
    <source>
        <dbReference type="EMBL" id="KMU75041.1"/>
    </source>
</evidence>
<dbReference type="InterPro" id="IPR018791">
    <property type="entry name" value="UV_resistance/autophagy_Atg14"/>
</dbReference>
<dbReference type="PANTHER" id="PTHR15157">
    <property type="entry name" value="UV RADIATION RESISTANCE-ASSOCIATED GENE PROTEIN"/>
    <property type="match status" value="1"/>
</dbReference>
<dbReference type="Pfam" id="PF10186">
    <property type="entry name" value="ATG14"/>
    <property type="match status" value="2"/>
</dbReference>
<dbReference type="GO" id="GO:0000149">
    <property type="term" value="F:SNARE binding"/>
    <property type="evidence" value="ECO:0007669"/>
    <property type="project" value="TreeGrafter"/>
</dbReference>
<evidence type="ECO:0000256" key="2">
    <source>
        <dbReference type="ARBA" id="ARBA00013807"/>
    </source>
</evidence>
<gene>
    <name evidence="6" type="ORF">CISG_04328</name>
</gene>
<dbReference type="PANTHER" id="PTHR15157:SF13">
    <property type="entry name" value="AUTOPHAGY-RELATED PROTEIN 14"/>
    <property type="match status" value="1"/>
</dbReference>
<accession>A0A0J8QRA0</accession>
<feature type="coiled-coil region" evidence="4">
    <location>
        <begin position="114"/>
        <end position="141"/>
    </location>
</feature>